<accession>A0A8D7AMP1</accession>
<name>A0A8D7AMP1_MUSAM</name>
<dbReference type="AlphaFoldDB" id="A0A8D7AMP1"/>
<feature type="non-terminal residue" evidence="1">
    <location>
        <position position="88"/>
    </location>
</feature>
<gene>
    <name evidence="1" type="ORF">GSMUA_306790.1</name>
</gene>
<evidence type="ECO:0000313" key="1">
    <source>
        <dbReference type="EMBL" id="CAG1852453.1"/>
    </source>
</evidence>
<organism evidence="1">
    <name type="scientific">Musa acuminata subsp. malaccensis</name>
    <name type="common">Wild banana</name>
    <name type="synonym">Musa malaccensis</name>
    <dbReference type="NCBI Taxonomy" id="214687"/>
    <lineage>
        <taxon>Eukaryota</taxon>
        <taxon>Viridiplantae</taxon>
        <taxon>Streptophyta</taxon>
        <taxon>Embryophyta</taxon>
        <taxon>Tracheophyta</taxon>
        <taxon>Spermatophyta</taxon>
        <taxon>Magnoliopsida</taxon>
        <taxon>Liliopsida</taxon>
        <taxon>Zingiberales</taxon>
        <taxon>Musaceae</taxon>
        <taxon>Musa</taxon>
    </lineage>
</organism>
<protein>
    <submittedName>
        <fullName evidence="1">(wild Malaysian banana) hypothetical protein</fullName>
    </submittedName>
</protein>
<proteinExistence type="predicted"/>
<dbReference type="SUPFAM" id="SSF56672">
    <property type="entry name" value="DNA/RNA polymerases"/>
    <property type="match status" value="1"/>
</dbReference>
<dbReference type="EMBL" id="HG996476">
    <property type="protein sequence ID" value="CAG1852453.1"/>
    <property type="molecule type" value="Genomic_DNA"/>
</dbReference>
<reference evidence="1" key="1">
    <citation type="submission" date="2021-03" db="EMBL/GenBank/DDBJ databases">
        <authorList>
            <consortium name="Genoscope - CEA"/>
            <person name="William W."/>
        </authorList>
    </citation>
    <scope>NUCLEOTIDE SEQUENCE</scope>
    <source>
        <strain evidence="1">Doubled-haploid Pahang</strain>
    </source>
</reference>
<sequence length="88" mass="9697">SAADVAIRDREIDRNICLKELGWKLLCLTNILLENQVHDEMILEGPRSRAEAAVAIVVECMSKPSTHKLSQGRSCCGCKVCPELVCSQ</sequence>
<dbReference type="InterPro" id="IPR043502">
    <property type="entry name" value="DNA/RNA_pol_sf"/>
</dbReference>
<feature type="non-terminal residue" evidence="1">
    <location>
        <position position="1"/>
    </location>
</feature>